<dbReference type="GeneID" id="301841451"/>
<keyword evidence="2" id="KW-1185">Reference proteome</keyword>
<organism evidence="1 2">
    <name type="scientific">Caudoviricetes sp. vir335</name>
    <dbReference type="NCBI Taxonomy" id="3068357"/>
    <lineage>
        <taxon>Viruses</taxon>
        <taxon>Duplodnaviria</taxon>
        <taxon>Heunggongvirae</taxon>
        <taxon>Uroviricota</taxon>
        <taxon>Caudoviricetes</taxon>
    </lineage>
</organism>
<accession>A0AA86Y5K3</accession>
<sequence length="189" mass="21963">MTGMEWYSIPAAKDRESEAIRSIMFAHRLLKSCKSFKNENLDLAYVRAVEWMVTLARTSSGLMDVRGMIDLRPDIKFILDEKRRGSWKVCVTVGMEDEHRTVVTSIRLSKNTATICFEGGEFSFRFGLDLEKEYADFMASNPDEPSEGVKWFCRVPVREIKYVVPAPKPVDPAWKEMKRGEEYDRRYRS</sequence>
<evidence type="ECO:0000313" key="1">
    <source>
        <dbReference type="EMBL" id="DBA35568.1"/>
    </source>
</evidence>
<gene>
    <name evidence="1" type="ORF">vir335_00012</name>
</gene>
<reference evidence="1 2" key="1">
    <citation type="journal article" date="2023" name="Nat. Microbiol.">
        <title>A compendium of viruses from methanogenic archaea reveals their diversity and adaptations to the gut environment.</title>
        <authorList>
            <person name="Medvedeva S."/>
            <person name="Borrel G."/>
            <person name="Krupovic M."/>
            <person name="Gribaldo S."/>
        </authorList>
    </citation>
    <scope>NUCLEOTIDE SEQUENCE [LARGE SCALE GENOMIC DNA]</scope>
</reference>
<name>A0AA86Y5K3_9CAUD</name>
<evidence type="ECO:0000313" key="2">
    <source>
        <dbReference type="Proteomes" id="UP001302000"/>
    </source>
</evidence>
<dbReference type="RefSeq" id="YP_013605472.1">
    <property type="nucleotide sequence ID" value="NC_134205.1"/>
</dbReference>
<dbReference type="Proteomes" id="UP001302000">
    <property type="component" value="Segment"/>
</dbReference>
<protein>
    <submittedName>
        <fullName evidence="1">Uncharacterized protein</fullName>
    </submittedName>
</protein>
<dbReference type="EMBL" id="BK063680">
    <property type="protein sequence ID" value="DBA35568.1"/>
    <property type="molecule type" value="Genomic_DNA"/>
</dbReference>
<proteinExistence type="predicted"/>